<organism evidence="3 4">
    <name type="scientific">Cannabis sativa</name>
    <name type="common">Hemp</name>
    <name type="synonym">Marijuana</name>
    <dbReference type="NCBI Taxonomy" id="3483"/>
    <lineage>
        <taxon>Eukaryota</taxon>
        <taxon>Viridiplantae</taxon>
        <taxon>Streptophyta</taxon>
        <taxon>Embryophyta</taxon>
        <taxon>Tracheophyta</taxon>
        <taxon>Spermatophyta</taxon>
        <taxon>Magnoliopsida</taxon>
        <taxon>eudicotyledons</taxon>
        <taxon>Gunneridae</taxon>
        <taxon>Pentapetalae</taxon>
        <taxon>rosids</taxon>
        <taxon>fabids</taxon>
        <taxon>Rosales</taxon>
        <taxon>Cannabaceae</taxon>
        <taxon>Cannabis</taxon>
    </lineage>
</organism>
<gene>
    <name evidence="3" type="ORF">F8388_012157</name>
</gene>
<comment type="similarity">
    <text evidence="1">Belongs to the class-I aminoacyl-tRNA synthetase family.</text>
</comment>
<accession>A0A7J6E2D4</accession>
<keyword evidence="1" id="KW-0648">Protein biosynthesis</keyword>
<dbReference type="GO" id="GO:0006412">
    <property type="term" value="P:translation"/>
    <property type="evidence" value="ECO:0007669"/>
    <property type="project" value="UniProtKB-KW"/>
</dbReference>
<keyword evidence="1" id="KW-0436">Ligase</keyword>
<keyword evidence="1" id="KW-0547">Nucleotide-binding</keyword>
<dbReference type="EMBL" id="JAATIP010000313">
    <property type="protein sequence ID" value="KAF4352456.1"/>
    <property type="molecule type" value="Genomic_DNA"/>
</dbReference>
<keyword evidence="1" id="KW-0030">Aminoacyl-tRNA synthetase</keyword>
<dbReference type="GO" id="GO:0004812">
    <property type="term" value="F:aminoacyl-tRNA ligase activity"/>
    <property type="evidence" value="ECO:0007669"/>
    <property type="project" value="UniProtKB-KW"/>
</dbReference>
<evidence type="ECO:0000313" key="3">
    <source>
        <dbReference type="EMBL" id="KAF4352456.1"/>
    </source>
</evidence>
<feature type="domain" description="Arginyl-tRNA synthetase catalytic core" evidence="2">
    <location>
        <begin position="159"/>
        <end position="202"/>
    </location>
</feature>
<protein>
    <recommendedName>
        <fullName evidence="2">Arginyl-tRNA synthetase catalytic core domain-containing protein</fullName>
    </recommendedName>
</protein>
<sequence length="261" mass="29751">MNDLRLRVVNYTLDQIRMMDKLIQIQRATEPLELLKLVKKVKNELSSEVMITELPQHLQQSIADEVIQRLKTLGARANISEQGAAKQFVSCLFVPVLVSVEEDEIIACDASPMSVVFLACHRVLKEICQLAELNSNSIFLKVNYEELKPISKSPAPFENYILFAIYVKGESFYNPHIPRVIRELRELELVKESEGACVISIEGILFLWCSLLVLTTVITFNIKYDPLGYISTLMKLSYCFLQCIGIDLTKRKQSVYVTDVD</sequence>
<evidence type="ECO:0000259" key="2">
    <source>
        <dbReference type="Pfam" id="PF00750"/>
    </source>
</evidence>
<proteinExistence type="inferred from homology"/>
<dbReference type="Proteomes" id="UP000525078">
    <property type="component" value="Unassembled WGS sequence"/>
</dbReference>
<dbReference type="Pfam" id="PF00750">
    <property type="entry name" value="tRNA-synt_1d"/>
    <property type="match status" value="1"/>
</dbReference>
<name>A0A7J6E2D4_CANSA</name>
<dbReference type="PANTHER" id="PTHR33344:SF1">
    <property type="entry name" value="OS06G0214100 PROTEIN"/>
    <property type="match status" value="1"/>
</dbReference>
<dbReference type="PANTHER" id="PTHR33344">
    <property type="entry name" value="OS02G0761600 PROTEIN"/>
    <property type="match status" value="1"/>
</dbReference>
<evidence type="ECO:0000256" key="1">
    <source>
        <dbReference type="RuleBase" id="RU363038"/>
    </source>
</evidence>
<reference evidence="3 4" key="1">
    <citation type="journal article" date="2020" name="bioRxiv">
        <title>Sequence and annotation of 42 cannabis genomes reveals extensive copy number variation in cannabinoid synthesis and pathogen resistance genes.</title>
        <authorList>
            <person name="Mckernan K.J."/>
            <person name="Helbert Y."/>
            <person name="Kane L.T."/>
            <person name="Ebling H."/>
            <person name="Zhang L."/>
            <person name="Liu B."/>
            <person name="Eaton Z."/>
            <person name="Mclaughlin S."/>
            <person name="Kingan S."/>
            <person name="Baybayan P."/>
            <person name="Concepcion G."/>
            <person name="Jordan M."/>
            <person name="Riva A."/>
            <person name="Barbazuk W."/>
            <person name="Harkins T."/>
        </authorList>
    </citation>
    <scope>NUCLEOTIDE SEQUENCE [LARGE SCALE GENOMIC DNA]</scope>
    <source>
        <strain evidence="4">cv. Jamaican Lion 4</strain>
        <tissue evidence="3">Leaf</tissue>
    </source>
</reference>
<keyword evidence="1" id="KW-0067">ATP-binding</keyword>
<dbReference type="AlphaFoldDB" id="A0A7J6E2D4"/>
<dbReference type="GO" id="GO:0005524">
    <property type="term" value="F:ATP binding"/>
    <property type="evidence" value="ECO:0007669"/>
    <property type="project" value="UniProtKB-KW"/>
</dbReference>
<dbReference type="InterPro" id="IPR035684">
    <property type="entry name" value="ArgRS_core"/>
</dbReference>
<evidence type="ECO:0000313" key="4">
    <source>
        <dbReference type="Proteomes" id="UP000525078"/>
    </source>
</evidence>
<comment type="caution">
    <text evidence="3">The sequence shown here is derived from an EMBL/GenBank/DDBJ whole genome shotgun (WGS) entry which is preliminary data.</text>
</comment>